<evidence type="ECO:0000313" key="2">
    <source>
        <dbReference type="Proteomes" id="UP000178187"/>
    </source>
</evidence>
<reference evidence="1 2" key="1">
    <citation type="journal article" date="2016" name="Nat. Commun.">
        <title>Thousands of microbial genomes shed light on interconnected biogeochemical processes in an aquifer system.</title>
        <authorList>
            <person name="Anantharaman K."/>
            <person name="Brown C.T."/>
            <person name="Hug L.A."/>
            <person name="Sharon I."/>
            <person name="Castelle C.J."/>
            <person name="Probst A.J."/>
            <person name="Thomas B.C."/>
            <person name="Singh A."/>
            <person name="Wilkins M.J."/>
            <person name="Karaoz U."/>
            <person name="Brodie E.L."/>
            <person name="Williams K.H."/>
            <person name="Hubbard S.S."/>
            <person name="Banfield J.F."/>
        </authorList>
    </citation>
    <scope>NUCLEOTIDE SEQUENCE [LARGE SCALE GENOMIC DNA]</scope>
</reference>
<gene>
    <name evidence="1" type="ORF">A3G33_08365</name>
</gene>
<dbReference type="AlphaFoldDB" id="A0A1G1KW62"/>
<evidence type="ECO:0000313" key="1">
    <source>
        <dbReference type="EMBL" id="OGW97178.1"/>
    </source>
</evidence>
<sequence length="351" mass="41434">MEKVYTKIKGTFVFPNPEDLDFLKPDSCLVRKESEKLCITPLSEVKGKPVETSGNGYHPLWGDLDEDPKPYILIDGNMRDPKFCDLCKNKLNGITGNCFDRNIAPNGCSFDPVDHVKAFQISLDGWKKLRPTDVNKFSGFYTPHINWTEFNSKTIRRNRKMRIVSHHLWEYQEKKIAKYCSRCIYEGTCCLNSQKIIKHCMVTEEETVKQCLQSIRRQYGNAEEFLRLLAYGGKKLMYRPRYRTKESEWRVAHPLKRKKFKIVQPYRYFNDGTVSSKVIEEKVIPRPVPCEDRDKIAALAWYYLKHFHYHLLWISPKLGGIEVAHPTRGSYYFFRRQTFTSFSEILYFFNR</sequence>
<dbReference type="EMBL" id="MHFR01000043">
    <property type="protein sequence ID" value="OGW97178.1"/>
    <property type="molecule type" value="Genomic_DNA"/>
</dbReference>
<protein>
    <submittedName>
        <fullName evidence="1">Uncharacterized protein</fullName>
    </submittedName>
</protein>
<comment type="caution">
    <text evidence="1">The sequence shown here is derived from an EMBL/GenBank/DDBJ whole genome shotgun (WGS) entry which is preliminary data.</text>
</comment>
<proteinExistence type="predicted"/>
<name>A0A1G1KW62_9BACT</name>
<accession>A0A1G1KW62</accession>
<organism evidence="1 2">
    <name type="scientific">Candidatus Danuiimicrobium aquiferis</name>
    <dbReference type="NCBI Taxonomy" id="1801832"/>
    <lineage>
        <taxon>Bacteria</taxon>
        <taxon>Pseudomonadati</taxon>
        <taxon>Candidatus Omnitrophota</taxon>
        <taxon>Candidatus Danuiimicrobium</taxon>
    </lineage>
</organism>
<dbReference type="Proteomes" id="UP000178187">
    <property type="component" value="Unassembled WGS sequence"/>
</dbReference>